<reference evidence="4 5" key="1">
    <citation type="submission" date="2020-04" db="EMBL/GenBank/DDBJ databases">
        <title>Perkinsus olseni comparative genomics.</title>
        <authorList>
            <person name="Bogema D.R."/>
        </authorList>
    </citation>
    <scope>NUCLEOTIDE SEQUENCE [LARGE SCALE GENOMIC DNA]</scope>
    <source>
        <strain evidence="2">ATCC PRA-179</strain>
        <strain evidence="3">ATCC PRA-31</strain>
    </source>
</reference>
<feature type="domain" description="Dienelactone hydrolase" evidence="1">
    <location>
        <begin position="66"/>
        <end position="272"/>
    </location>
</feature>
<dbReference type="SUPFAM" id="SSF53474">
    <property type="entry name" value="alpha/beta-Hydrolases"/>
    <property type="match status" value="1"/>
</dbReference>
<dbReference type="Gene3D" id="3.40.50.1820">
    <property type="entry name" value="alpha/beta hydrolase"/>
    <property type="match status" value="1"/>
</dbReference>
<dbReference type="Proteomes" id="UP000570595">
    <property type="component" value="Unassembled WGS sequence"/>
</dbReference>
<evidence type="ECO:0000259" key="1">
    <source>
        <dbReference type="Pfam" id="PF01738"/>
    </source>
</evidence>
<dbReference type="EMBL" id="JABANN010000240">
    <property type="protein sequence ID" value="KAF4665186.1"/>
    <property type="molecule type" value="Genomic_DNA"/>
</dbReference>
<dbReference type="InterPro" id="IPR002925">
    <property type="entry name" value="Dienelactn_hydro"/>
</dbReference>
<dbReference type="PANTHER" id="PTHR47668:SF1">
    <property type="entry name" value="DIENELACTONE HYDROLASE DOMAIN-CONTAINING PROTEIN-RELATED"/>
    <property type="match status" value="1"/>
</dbReference>
<name>A0A7J6LMS2_PEROL</name>
<comment type="caution">
    <text evidence="2">The sequence shown here is derived from an EMBL/GenBank/DDBJ whole genome shotgun (WGS) entry which is preliminary data.</text>
</comment>
<evidence type="ECO:0000313" key="2">
    <source>
        <dbReference type="EMBL" id="KAF4660547.1"/>
    </source>
</evidence>
<dbReference type="AlphaFoldDB" id="A0A7J6LMS2"/>
<dbReference type="PANTHER" id="PTHR47668">
    <property type="entry name" value="DIENELACTONE HYDROLASE FAMILY PROTEIN (AFU_ORTHOLOGUE AFUA_6G01940)"/>
    <property type="match status" value="1"/>
</dbReference>
<organism evidence="2 4">
    <name type="scientific">Perkinsus olseni</name>
    <name type="common">Perkinsus atlanticus</name>
    <dbReference type="NCBI Taxonomy" id="32597"/>
    <lineage>
        <taxon>Eukaryota</taxon>
        <taxon>Sar</taxon>
        <taxon>Alveolata</taxon>
        <taxon>Perkinsozoa</taxon>
        <taxon>Perkinsea</taxon>
        <taxon>Perkinsida</taxon>
        <taxon>Perkinsidae</taxon>
        <taxon>Perkinsus</taxon>
    </lineage>
</organism>
<evidence type="ECO:0000313" key="5">
    <source>
        <dbReference type="Proteomes" id="UP000572268"/>
    </source>
</evidence>
<dbReference type="OrthoDB" id="423314at2759"/>
<evidence type="ECO:0000313" key="4">
    <source>
        <dbReference type="Proteomes" id="UP000570595"/>
    </source>
</evidence>
<gene>
    <name evidence="3" type="ORF">FOL46_003835</name>
    <name evidence="2" type="ORF">FOZ61_003918</name>
</gene>
<evidence type="ECO:0000313" key="3">
    <source>
        <dbReference type="EMBL" id="KAF4665186.1"/>
    </source>
</evidence>
<dbReference type="GO" id="GO:0016787">
    <property type="term" value="F:hydrolase activity"/>
    <property type="evidence" value="ECO:0007669"/>
    <property type="project" value="InterPro"/>
</dbReference>
<dbReference type="InterPro" id="IPR029058">
    <property type="entry name" value="AB_hydrolase_fold"/>
</dbReference>
<accession>A0A7J6LMS2</accession>
<dbReference type="EMBL" id="JABAHT010000227">
    <property type="protein sequence ID" value="KAF4660547.1"/>
    <property type="molecule type" value="Genomic_DNA"/>
</dbReference>
<dbReference type="Proteomes" id="UP000572268">
    <property type="component" value="Unassembled WGS sequence"/>
</dbReference>
<proteinExistence type="predicted"/>
<dbReference type="Pfam" id="PF01738">
    <property type="entry name" value="DLH"/>
    <property type="match status" value="1"/>
</dbReference>
<protein>
    <recommendedName>
        <fullName evidence="1">Dienelactone hydrolase domain-containing protein</fullName>
    </recommendedName>
</protein>
<sequence>MGGYSIRAGYLIRVSKLRYGCRYTRSTSAIMSCCPTDKTQAPGSGYQPKGSFATVAGLKCYTVGSGNNGVGILAIYDIFGMHSNTCEEADRLSEGLDGALVVAPDFFHGKPWPAEKYPPNTPALQKEIGEWLGGAAAPTNHVEPARAVAKYMIKDRGVKKLGTIGHCWGAKVGVLMGTNPPELRAHAGPHPSFLTKEDGMNAKLPALYLETKDDNLADFEEGVREAGVKNVTVSKYKETFHGFMAGRGDWTQPDQKEISDRAMAELINFFKKWLL</sequence>